<dbReference type="GO" id="GO:0003887">
    <property type="term" value="F:DNA-directed DNA polymerase activity"/>
    <property type="evidence" value="ECO:0007669"/>
    <property type="project" value="UniProtKB-KW"/>
</dbReference>
<dbReference type="CDD" id="cd00009">
    <property type="entry name" value="AAA"/>
    <property type="match status" value="1"/>
</dbReference>
<dbReference type="AlphaFoldDB" id="A0A4Y8PGT2"/>
<dbReference type="SUPFAM" id="SSF52540">
    <property type="entry name" value="P-loop containing nucleoside triphosphate hydrolases"/>
    <property type="match status" value="1"/>
</dbReference>
<dbReference type="Gene3D" id="1.20.272.10">
    <property type="match status" value="1"/>
</dbReference>
<sequence>MYQVFSRKYRPRVFSEVVGQEHVVRTLKNAIQLGRVAHAYLFSGPRGTGKTTIARILAKSLNCTGGPNADFDPEDPICMDIDAGRSFDCIEIDGASNNGVDQVRDLREAAKSLPVQSRYKIYIIDEVHMLTQAAFNALLKILEEPPEHVKFIFATTEPYKIPSTVTSRCQRFHFKRIPRRLIVDHLQKICLQENIEADRKALEVIADISEGALRDAEVALDQLISFYGEKIDQSCVQEMFGLVGLDSLCCLLSHLNRGDSLQALKEAHTLLESGKDPISLVREFRNLLHNIALFMASVETVRLELDPEELDRVQFISKQLSVPFVINLLDAIDGWENKLRYALHKEVLFEIAILELSQLKEKVGLEELLAQWRTAGGIKESLTKEKEPLSSPLLAAQEEKNLSQAVNPSAHKDNHSSSSTEKQSVTSPIAEIDVQKKEQDVVLPAEPQSSISPIEQWNKIVKSVSEEMAEFKPIAEKLHFYELRSEELIIQYEMTQQDFSKLVSPFQNLLAQEVKKVFDKKLSFYPLHFNSTQPAKTESSTQSKRKSYSTQNKKNISNNFPIDETALKNDPLIKDALELFKGRISNIENRKDEGIP</sequence>
<evidence type="ECO:0000256" key="11">
    <source>
        <dbReference type="RuleBase" id="RU364063"/>
    </source>
</evidence>
<evidence type="ECO:0000313" key="14">
    <source>
        <dbReference type="EMBL" id="TFE71332.1"/>
    </source>
</evidence>
<dbReference type="SMART" id="SM00382">
    <property type="entry name" value="AAA"/>
    <property type="match status" value="1"/>
</dbReference>
<accession>A0A4Y8PGT2</accession>
<comment type="function">
    <text evidence="11">DNA polymerase III is a complex, multichain enzyme responsible for most of the replicative synthesis in bacteria. This DNA polymerase also exhibits 3' to 5' exonuclease activity.</text>
</comment>
<dbReference type="NCBIfam" id="NF004046">
    <property type="entry name" value="PRK05563.1"/>
    <property type="match status" value="1"/>
</dbReference>
<dbReference type="PANTHER" id="PTHR11669">
    <property type="entry name" value="REPLICATION FACTOR C / DNA POLYMERASE III GAMMA-TAU SUBUNIT"/>
    <property type="match status" value="1"/>
</dbReference>
<feature type="domain" description="AAA+ ATPase" evidence="13">
    <location>
        <begin position="36"/>
        <end position="178"/>
    </location>
</feature>
<evidence type="ECO:0000259" key="13">
    <source>
        <dbReference type="SMART" id="SM00382"/>
    </source>
</evidence>
<dbReference type="InterPro" id="IPR003593">
    <property type="entry name" value="AAA+_ATPase"/>
</dbReference>
<evidence type="ECO:0000256" key="5">
    <source>
        <dbReference type="ARBA" id="ARBA00022723"/>
    </source>
</evidence>
<keyword evidence="3 11" id="KW-0548">Nucleotidyltransferase</keyword>
<evidence type="ECO:0000256" key="9">
    <source>
        <dbReference type="ARBA" id="ARBA00022932"/>
    </source>
</evidence>
<dbReference type="InterPro" id="IPR045085">
    <property type="entry name" value="HLD_clamp_pol_III_gamma_tau"/>
</dbReference>
<dbReference type="GO" id="GO:0003677">
    <property type="term" value="F:DNA binding"/>
    <property type="evidence" value="ECO:0007669"/>
    <property type="project" value="InterPro"/>
</dbReference>
<comment type="subunit">
    <text evidence="11">DNA polymerase III contains a core (composed of alpha, epsilon and theta chains) that associates with a tau subunit. This core dimerizes to form the POLIII' complex. PolIII' associates with the gamma complex (composed of gamma, delta, delta', psi and chi chains) and with the beta chain to form the complete DNA polymerase III complex.</text>
</comment>
<keyword evidence="6 11" id="KW-0547">Nucleotide-binding</keyword>
<evidence type="ECO:0000256" key="8">
    <source>
        <dbReference type="ARBA" id="ARBA00022840"/>
    </source>
</evidence>
<evidence type="ECO:0000256" key="7">
    <source>
        <dbReference type="ARBA" id="ARBA00022833"/>
    </source>
</evidence>
<keyword evidence="2 11" id="KW-0808">Transferase</keyword>
<dbReference type="InterPro" id="IPR050238">
    <property type="entry name" value="DNA_Rep/Repair_Clamp_Loader"/>
</dbReference>
<dbReference type="InterPro" id="IPR001270">
    <property type="entry name" value="ClpA/B"/>
</dbReference>
<keyword evidence="5" id="KW-0479">Metal-binding</keyword>
<feature type="region of interest" description="Disordered" evidence="12">
    <location>
        <begin position="532"/>
        <end position="556"/>
    </location>
</feature>
<comment type="caution">
    <text evidence="14">The sequence shown here is derived from an EMBL/GenBank/DDBJ whole genome shotgun (WGS) entry which is preliminary data.</text>
</comment>
<dbReference type="GO" id="GO:0005524">
    <property type="term" value="F:ATP binding"/>
    <property type="evidence" value="ECO:0007669"/>
    <property type="project" value="UniProtKB-KW"/>
</dbReference>
<proteinExistence type="inferred from homology"/>
<keyword evidence="8 11" id="KW-0067">ATP-binding</keyword>
<organism evidence="14 15">
    <name type="scientific">Methylacidiphilum caldifontis</name>
    <dbReference type="NCBI Taxonomy" id="2795386"/>
    <lineage>
        <taxon>Bacteria</taxon>
        <taxon>Pseudomonadati</taxon>
        <taxon>Verrucomicrobiota</taxon>
        <taxon>Methylacidiphilae</taxon>
        <taxon>Methylacidiphilales</taxon>
        <taxon>Methylacidiphilaceae</taxon>
        <taxon>Methylacidiphilum (ex Ratnadevi et al. 2023)</taxon>
    </lineage>
</organism>
<dbReference type="GO" id="GO:0046872">
    <property type="term" value="F:metal ion binding"/>
    <property type="evidence" value="ECO:0007669"/>
    <property type="project" value="UniProtKB-KW"/>
</dbReference>
<feature type="compositionally biased region" description="Low complexity" evidence="12">
    <location>
        <begin position="416"/>
        <end position="427"/>
    </location>
</feature>
<dbReference type="InterPro" id="IPR027417">
    <property type="entry name" value="P-loop_NTPase"/>
</dbReference>
<evidence type="ECO:0000256" key="12">
    <source>
        <dbReference type="SAM" id="MobiDB-lite"/>
    </source>
</evidence>
<evidence type="ECO:0000256" key="1">
    <source>
        <dbReference type="ARBA" id="ARBA00006360"/>
    </source>
</evidence>
<dbReference type="EMBL" id="LXQC01000079">
    <property type="protein sequence ID" value="TFE71332.1"/>
    <property type="molecule type" value="Genomic_DNA"/>
</dbReference>
<dbReference type="Pfam" id="PF13177">
    <property type="entry name" value="DNA_pol3_delta2"/>
    <property type="match status" value="1"/>
</dbReference>
<dbReference type="GO" id="GO:0009360">
    <property type="term" value="C:DNA polymerase III complex"/>
    <property type="evidence" value="ECO:0007669"/>
    <property type="project" value="InterPro"/>
</dbReference>
<dbReference type="Pfam" id="PF12169">
    <property type="entry name" value="DNA_pol3_gamma3"/>
    <property type="match status" value="1"/>
</dbReference>
<dbReference type="PRINTS" id="PR00300">
    <property type="entry name" value="CLPPROTEASEA"/>
</dbReference>
<dbReference type="CDD" id="cd18137">
    <property type="entry name" value="HLD_clamp_pol_III_gamma_tau"/>
    <property type="match status" value="1"/>
</dbReference>
<dbReference type="RefSeq" id="WP_134439325.1">
    <property type="nucleotide sequence ID" value="NZ_LXQC01000079.1"/>
</dbReference>
<dbReference type="SUPFAM" id="SSF48019">
    <property type="entry name" value="post-AAA+ oligomerization domain-like"/>
    <property type="match status" value="1"/>
</dbReference>
<keyword evidence="15" id="KW-1185">Reference proteome</keyword>
<dbReference type="Gene3D" id="1.10.8.60">
    <property type="match status" value="1"/>
</dbReference>
<comment type="catalytic activity">
    <reaction evidence="10 11">
        <text>DNA(n) + a 2'-deoxyribonucleoside 5'-triphosphate = DNA(n+1) + diphosphate</text>
        <dbReference type="Rhea" id="RHEA:22508"/>
        <dbReference type="Rhea" id="RHEA-COMP:17339"/>
        <dbReference type="Rhea" id="RHEA-COMP:17340"/>
        <dbReference type="ChEBI" id="CHEBI:33019"/>
        <dbReference type="ChEBI" id="CHEBI:61560"/>
        <dbReference type="ChEBI" id="CHEBI:173112"/>
        <dbReference type="EC" id="2.7.7.7"/>
    </reaction>
</comment>
<protein>
    <recommendedName>
        <fullName evidence="11">DNA polymerase III subunit gamma/tau</fullName>
        <ecNumber evidence="11">2.7.7.7</ecNumber>
    </recommendedName>
</protein>
<keyword evidence="7" id="KW-0862">Zinc</keyword>
<dbReference type="OrthoDB" id="9810148at2"/>
<keyword evidence="9 11" id="KW-0239">DNA-directed DNA polymerase</keyword>
<evidence type="ECO:0000256" key="2">
    <source>
        <dbReference type="ARBA" id="ARBA00022679"/>
    </source>
</evidence>
<dbReference type="GO" id="GO:0006261">
    <property type="term" value="P:DNA-templated DNA replication"/>
    <property type="evidence" value="ECO:0007669"/>
    <property type="project" value="TreeGrafter"/>
</dbReference>
<evidence type="ECO:0000256" key="3">
    <source>
        <dbReference type="ARBA" id="ARBA00022695"/>
    </source>
</evidence>
<dbReference type="InterPro" id="IPR022754">
    <property type="entry name" value="DNA_pol_III_gamma-3"/>
</dbReference>
<evidence type="ECO:0000313" key="15">
    <source>
        <dbReference type="Proteomes" id="UP000297713"/>
    </source>
</evidence>
<dbReference type="Proteomes" id="UP000297713">
    <property type="component" value="Unassembled WGS sequence"/>
</dbReference>
<evidence type="ECO:0000256" key="10">
    <source>
        <dbReference type="ARBA" id="ARBA00049244"/>
    </source>
</evidence>
<name>A0A4Y8PGT2_9BACT</name>
<dbReference type="InterPro" id="IPR008921">
    <property type="entry name" value="DNA_pol3_clamp-load_cplx_C"/>
</dbReference>
<dbReference type="EC" id="2.7.7.7" evidence="11"/>
<reference evidence="14 15" key="1">
    <citation type="submission" date="2016-05" db="EMBL/GenBank/DDBJ databases">
        <title>Diversity and Homogeneity among Thermoacidophilic Verrucomicrobia Methanotrophs Linked with Geographical Origin.</title>
        <authorList>
            <person name="Erikstad H.-A."/>
            <person name="Smestad N.B."/>
            <person name="Ceballos R.M."/>
            <person name="Birkeland N.-K."/>
        </authorList>
    </citation>
    <scope>NUCLEOTIDE SEQUENCE [LARGE SCALE GENOMIC DNA]</scope>
    <source>
        <strain evidence="14 15">Phi</strain>
    </source>
</reference>
<comment type="similarity">
    <text evidence="1 11">Belongs to the DnaX/STICHEL family.</text>
</comment>
<gene>
    <name evidence="11" type="primary">dnaX</name>
    <name evidence="14" type="ORF">A7Q10_05005</name>
</gene>
<dbReference type="PANTHER" id="PTHR11669:SF0">
    <property type="entry name" value="PROTEIN STICHEL-LIKE 2"/>
    <property type="match status" value="1"/>
</dbReference>
<dbReference type="FunFam" id="3.40.50.300:FF:000014">
    <property type="entry name" value="DNA polymerase III subunit gamma/tau"/>
    <property type="match status" value="1"/>
</dbReference>
<dbReference type="NCBIfam" id="TIGR02397">
    <property type="entry name" value="dnaX_nterm"/>
    <property type="match status" value="1"/>
</dbReference>
<feature type="region of interest" description="Disordered" evidence="12">
    <location>
        <begin position="400"/>
        <end position="428"/>
    </location>
</feature>
<dbReference type="Gene3D" id="3.40.50.300">
    <property type="entry name" value="P-loop containing nucleotide triphosphate hydrolases"/>
    <property type="match status" value="1"/>
</dbReference>
<keyword evidence="4 11" id="KW-0235">DNA replication</keyword>
<dbReference type="InterPro" id="IPR012763">
    <property type="entry name" value="DNA_pol_III_sug/sutau_N"/>
</dbReference>
<dbReference type="Pfam" id="PF22608">
    <property type="entry name" value="DNAX_ATPase_lid"/>
    <property type="match status" value="1"/>
</dbReference>
<evidence type="ECO:0000256" key="4">
    <source>
        <dbReference type="ARBA" id="ARBA00022705"/>
    </source>
</evidence>
<dbReference type="FunFam" id="1.10.8.60:FF:000013">
    <property type="entry name" value="DNA polymerase III subunit gamma/tau"/>
    <property type="match status" value="1"/>
</dbReference>
<evidence type="ECO:0000256" key="6">
    <source>
        <dbReference type="ARBA" id="ARBA00022741"/>
    </source>
</evidence>